<evidence type="ECO:0000313" key="1">
    <source>
        <dbReference type="EMBL" id="MBE8727963.1"/>
    </source>
</evidence>
<dbReference type="EMBL" id="PRDM01000006">
    <property type="protein sequence ID" value="MBE8727963.1"/>
    <property type="molecule type" value="Genomic_DNA"/>
</dbReference>
<comment type="caution">
    <text evidence="1">The sequence shown here is derived from an EMBL/GenBank/DDBJ whole genome shotgun (WGS) entry which is preliminary data.</text>
</comment>
<protein>
    <submittedName>
        <fullName evidence="1">Uncharacterized protein</fullName>
    </submittedName>
</protein>
<reference evidence="1 2" key="1">
    <citation type="submission" date="2018-07" db="EMBL/GenBank/DDBJ databases">
        <title>Genome assembly of strain KB82.</title>
        <authorList>
            <person name="Kukolya J."/>
            <person name="Horvath B."/>
            <person name="Nagy I."/>
            <person name="Toth A."/>
        </authorList>
    </citation>
    <scope>NUCLEOTIDE SEQUENCE [LARGE SCALE GENOMIC DNA]</scope>
    <source>
        <strain evidence="1 2">Kb82</strain>
    </source>
</reference>
<evidence type="ECO:0000313" key="2">
    <source>
        <dbReference type="Proteomes" id="UP000640614"/>
    </source>
</evidence>
<proteinExistence type="predicted"/>
<dbReference type="RefSeq" id="WP_194141082.1">
    <property type="nucleotide sequence ID" value="NZ_PRDM01000006.1"/>
</dbReference>
<gene>
    <name evidence="1" type="ORF">C4F50_23855</name>
</gene>
<sequence>MNELRKWEVVEHSWSDTSIYDQDGNVVCTMCIDDEDTTEENQEEREQIVSANFKLIEASPDMLDVLKRIVKEFEKYGGQHVPLVIEANKLINKIEF</sequence>
<accession>A0ABR9TRG6</accession>
<organism evidence="1 2">
    <name type="scientific">Flavobacterium hungaricum</name>
    <dbReference type="NCBI Taxonomy" id="2082725"/>
    <lineage>
        <taxon>Bacteria</taxon>
        <taxon>Pseudomonadati</taxon>
        <taxon>Bacteroidota</taxon>
        <taxon>Flavobacteriia</taxon>
        <taxon>Flavobacteriales</taxon>
        <taxon>Flavobacteriaceae</taxon>
        <taxon>Flavobacterium</taxon>
    </lineage>
</organism>
<keyword evidence="2" id="KW-1185">Reference proteome</keyword>
<dbReference type="Proteomes" id="UP000640614">
    <property type="component" value="Unassembled WGS sequence"/>
</dbReference>
<name>A0ABR9TRG6_9FLAO</name>